<dbReference type="OrthoDB" id="10016792at2759"/>
<sequence>MSTQLPPDQSLSVETLGGRLVLHSVSEDGITIGKDTPYESLTGYHKGSHFFSESIQLTSAVQAPYGLTLSAWTVICGQARLTLDATGVDGGASAPNGQPGGALTLYVQDTSDATAQNLSLLARGGKGYDLRPATSGRPGNGGRGGTIVSVVQPTYIQAWAPLDGYYARAEFHPTDEQDYHHPVKPGDSVFVAGRGIVQAGQRLAAPAVTITDIFQPLADELADGHSPSVLSIKLAVVKVRRALSSRIAQQQVQLAPTAGDVRGGYGGVGVGVLPPVTPGGDGVPGTEMQVFLKDWAPAQLATARAPFVHPKQCSMLANRANLFFYMNSPKLRSHARTLYHRILSRLSFLPLQASDPLWKAYQDCPFMPTTSLQDLENIKTDVTLQLTHLDSGKVNFHGFAPTWVPRASYKFYKEVFDDAMGNLQALETAYINYHAALAKQQDLNEDLKAVYKNTTQMVEGLQKDIEDLQLMAQTLDGQITDLRVDVALARQSLLTAMNAELQAIKAAFGFTVLQLINVFTMVNMVPGSSKILMGLLEGGEVVYQGFTEIPTTDGTSIRKEYLASQFHRDVKTLEKLSVLLAKRKNGDYELDEAFGVRVLADKDELNAQLDRFSTEAFGGVHDAATRKAMNKAFDALLAVLDKRNMLIFKYNAALKLIVAKTAQQAAFQKQERDLSRRRIESNDPDLPIITTYVDAIYQAARARVMKLLDLLLRSLNFRMLIASDIYDYAFEGSDPNHPGTLDKVPLALTTSLLHNMRSKVQARFSQSVEYWGSEPAKFPGNFDHDVGKKYALNKFQLKALLGGAHEIVLTIPTARKLTPKAGDFAGCCNVRLYRVRFQMKGLKLNTSKRQPAEEALVKFTLTHGGHETLVDRANLGMDFDHDPVRVLYSFRLHADGTQTVLDNGNVAESDINQVATSYAAPGPFAEWTISMAGSDFDNLDLTHVTGAYFDFCGTNYAFK</sequence>
<keyword evidence="3" id="KW-1185">Reference proteome</keyword>
<dbReference type="RefSeq" id="XP_022577165.1">
    <property type="nucleotide sequence ID" value="XM_022726914.1"/>
</dbReference>
<gene>
    <name evidence="2" type="ORF">ASPZODRAFT_169945</name>
</gene>
<dbReference type="GeneID" id="34613378"/>
<keyword evidence="1" id="KW-0175">Coiled coil</keyword>
<dbReference type="VEuPathDB" id="FungiDB:ASPZODRAFT_169945"/>
<protein>
    <submittedName>
        <fullName evidence="2">Uncharacterized protein</fullName>
    </submittedName>
</protein>
<organism evidence="2 3">
    <name type="scientific">Penicilliopsis zonata CBS 506.65</name>
    <dbReference type="NCBI Taxonomy" id="1073090"/>
    <lineage>
        <taxon>Eukaryota</taxon>
        <taxon>Fungi</taxon>
        <taxon>Dikarya</taxon>
        <taxon>Ascomycota</taxon>
        <taxon>Pezizomycotina</taxon>
        <taxon>Eurotiomycetes</taxon>
        <taxon>Eurotiomycetidae</taxon>
        <taxon>Eurotiales</taxon>
        <taxon>Aspergillaceae</taxon>
        <taxon>Penicilliopsis</taxon>
    </lineage>
</organism>
<dbReference type="EMBL" id="KV878357">
    <property type="protein sequence ID" value="OJJ42655.1"/>
    <property type="molecule type" value="Genomic_DNA"/>
</dbReference>
<evidence type="ECO:0000256" key="1">
    <source>
        <dbReference type="SAM" id="Coils"/>
    </source>
</evidence>
<proteinExistence type="predicted"/>
<dbReference type="AlphaFoldDB" id="A0A1L9S692"/>
<accession>A0A1L9S692</accession>
<evidence type="ECO:0000313" key="3">
    <source>
        <dbReference type="Proteomes" id="UP000184188"/>
    </source>
</evidence>
<evidence type="ECO:0000313" key="2">
    <source>
        <dbReference type="EMBL" id="OJJ42655.1"/>
    </source>
</evidence>
<name>A0A1L9S692_9EURO</name>
<feature type="coiled-coil region" evidence="1">
    <location>
        <begin position="444"/>
        <end position="478"/>
    </location>
</feature>
<dbReference type="Proteomes" id="UP000184188">
    <property type="component" value="Unassembled WGS sequence"/>
</dbReference>
<reference evidence="3" key="1">
    <citation type="journal article" date="2017" name="Genome Biol.">
        <title>Comparative genomics reveals high biological diversity and specific adaptations in the industrially and medically important fungal genus Aspergillus.</title>
        <authorList>
            <person name="de Vries R.P."/>
            <person name="Riley R."/>
            <person name="Wiebenga A."/>
            <person name="Aguilar-Osorio G."/>
            <person name="Amillis S."/>
            <person name="Uchima C.A."/>
            <person name="Anderluh G."/>
            <person name="Asadollahi M."/>
            <person name="Askin M."/>
            <person name="Barry K."/>
            <person name="Battaglia E."/>
            <person name="Bayram O."/>
            <person name="Benocci T."/>
            <person name="Braus-Stromeyer S.A."/>
            <person name="Caldana C."/>
            <person name="Canovas D."/>
            <person name="Cerqueira G.C."/>
            <person name="Chen F."/>
            <person name="Chen W."/>
            <person name="Choi C."/>
            <person name="Clum A."/>
            <person name="Dos Santos R.A."/>
            <person name="Damasio A.R."/>
            <person name="Diallinas G."/>
            <person name="Emri T."/>
            <person name="Fekete E."/>
            <person name="Flipphi M."/>
            <person name="Freyberg S."/>
            <person name="Gallo A."/>
            <person name="Gournas C."/>
            <person name="Habgood R."/>
            <person name="Hainaut M."/>
            <person name="Harispe M.L."/>
            <person name="Henrissat B."/>
            <person name="Hilden K.S."/>
            <person name="Hope R."/>
            <person name="Hossain A."/>
            <person name="Karabika E."/>
            <person name="Karaffa L."/>
            <person name="Karanyi Z."/>
            <person name="Krasevec N."/>
            <person name="Kuo A."/>
            <person name="Kusch H."/>
            <person name="LaButti K."/>
            <person name="Lagendijk E.L."/>
            <person name="Lapidus A."/>
            <person name="Levasseur A."/>
            <person name="Lindquist E."/>
            <person name="Lipzen A."/>
            <person name="Logrieco A.F."/>
            <person name="MacCabe A."/>
            <person name="Maekelae M.R."/>
            <person name="Malavazi I."/>
            <person name="Melin P."/>
            <person name="Meyer V."/>
            <person name="Mielnichuk N."/>
            <person name="Miskei M."/>
            <person name="Molnar A.P."/>
            <person name="Mule G."/>
            <person name="Ngan C.Y."/>
            <person name="Orejas M."/>
            <person name="Orosz E."/>
            <person name="Ouedraogo J.P."/>
            <person name="Overkamp K.M."/>
            <person name="Park H.-S."/>
            <person name="Perrone G."/>
            <person name="Piumi F."/>
            <person name="Punt P.J."/>
            <person name="Ram A.F."/>
            <person name="Ramon A."/>
            <person name="Rauscher S."/>
            <person name="Record E."/>
            <person name="Riano-Pachon D.M."/>
            <person name="Robert V."/>
            <person name="Roehrig J."/>
            <person name="Ruller R."/>
            <person name="Salamov A."/>
            <person name="Salih N.S."/>
            <person name="Samson R.A."/>
            <person name="Sandor E."/>
            <person name="Sanguinetti M."/>
            <person name="Schuetze T."/>
            <person name="Sepcic K."/>
            <person name="Shelest E."/>
            <person name="Sherlock G."/>
            <person name="Sophianopoulou V."/>
            <person name="Squina F.M."/>
            <person name="Sun H."/>
            <person name="Susca A."/>
            <person name="Todd R.B."/>
            <person name="Tsang A."/>
            <person name="Unkles S.E."/>
            <person name="van de Wiele N."/>
            <person name="van Rossen-Uffink D."/>
            <person name="Oliveira J.V."/>
            <person name="Vesth T.C."/>
            <person name="Visser J."/>
            <person name="Yu J.-H."/>
            <person name="Zhou M."/>
            <person name="Andersen M.R."/>
            <person name="Archer D.B."/>
            <person name="Baker S.E."/>
            <person name="Benoit I."/>
            <person name="Brakhage A.A."/>
            <person name="Braus G.H."/>
            <person name="Fischer R."/>
            <person name="Frisvad J.C."/>
            <person name="Goldman G.H."/>
            <person name="Houbraken J."/>
            <person name="Oakley B."/>
            <person name="Pocsi I."/>
            <person name="Scazzocchio C."/>
            <person name="Seiboth B."/>
            <person name="vanKuyk P.A."/>
            <person name="Wortman J."/>
            <person name="Dyer P.S."/>
            <person name="Grigoriev I.V."/>
        </authorList>
    </citation>
    <scope>NUCLEOTIDE SEQUENCE [LARGE SCALE GENOMIC DNA]</scope>
    <source>
        <strain evidence="3">CBS 506.65</strain>
    </source>
</reference>